<name>A0A239PWX6_9PROT</name>
<comment type="similarity">
    <text evidence="1">Belongs to the SDHAF4 family.</text>
</comment>
<sequence length="71" mass="8124">MIFLIRNFFRNELGAAPGKRLDRIARQALKEAARRRRAADPARLRSPCDGDGRLEPTRYGDWECGGRCSDF</sequence>
<dbReference type="AlphaFoldDB" id="A0A239PWX6"/>
<proteinExistence type="inferred from homology"/>
<dbReference type="InterPro" id="IPR012875">
    <property type="entry name" value="SDHF4"/>
</dbReference>
<evidence type="ECO:0000313" key="2">
    <source>
        <dbReference type="EMBL" id="SNT74794.1"/>
    </source>
</evidence>
<reference evidence="2 3" key="1">
    <citation type="submission" date="2017-07" db="EMBL/GenBank/DDBJ databases">
        <authorList>
            <person name="Sun Z.S."/>
            <person name="Albrecht U."/>
            <person name="Echele G."/>
            <person name="Lee C.C."/>
        </authorList>
    </citation>
    <scope>NUCLEOTIDE SEQUENCE [LARGE SCALE GENOMIC DNA]</scope>
    <source>
        <strain evidence="2 3">CGMCC 1.12710</strain>
    </source>
</reference>
<organism evidence="2 3">
    <name type="scientific">Amphiplicatus metriothermophilus</name>
    <dbReference type="NCBI Taxonomy" id="1519374"/>
    <lineage>
        <taxon>Bacteria</taxon>
        <taxon>Pseudomonadati</taxon>
        <taxon>Pseudomonadota</taxon>
        <taxon>Alphaproteobacteria</taxon>
        <taxon>Parvularculales</taxon>
        <taxon>Parvularculaceae</taxon>
        <taxon>Amphiplicatus</taxon>
    </lineage>
</organism>
<dbReference type="EMBL" id="FZQA01000006">
    <property type="protein sequence ID" value="SNT74794.1"/>
    <property type="molecule type" value="Genomic_DNA"/>
</dbReference>
<accession>A0A239PWX6</accession>
<keyword evidence="3" id="KW-1185">Reference proteome</keyword>
<dbReference type="RefSeq" id="WP_089412831.1">
    <property type="nucleotide sequence ID" value="NZ_FZQA01000006.1"/>
</dbReference>
<evidence type="ECO:0000313" key="3">
    <source>
        <dbReference type="Proteomes" id="UP000198346"/>
    </source>
</evidence>
<protein>
    <recommendedName>
        <fullName evidence="4">DUF1674 domain-containing protein</fullName>
    </recommendedName>
</protein>
<evidence type="ECO:0000256" key="1">
    <source>
        <dbReference type="ARBA" id="ARBA00005701"/>
    </source>
</evidence>
<evidence type="ECO:0008006" key="4">
    <source>
        <dbReference type="Google" id="ProtNLM"/>
    </source>
</evidence>
<dbReference type="Pfam" id="PF07896">
    <property type="entry name" value="DUF1674"/>
    <property type="match status" value="1"/>
</dbReference>
<gene>
    <name evidence="2" type="ORF">SAMN06297382_2380</name>
</gene>
<dbReference type="Proteomes" id="UP000198346">
    <property type="component" value="Unassembled WGS sequence"/>
</dbReference>